<accession>A0A139I495</accession>
<gene>
    <name evidence="1" type="ORF">AC579_716</name>
</gene>
<protein>
    <submittedName>
        <fullName evidence="1">Uncharacterized protein</fullName>
    </submittedName>
</protein>
<keyword evidence="2" id="KW-1185">Reference proteome</keyword>
<name>A0A139I495_9PEZI</name>
<sequence length="93" mass="10345">MYENLYNTMINKFFAENYDGADKMASSLRLKADLPLIYRVWCHVILGSAGAGANTNFLGHAQSAVDLINDSKEQGLRTPCPFLKQVGCIFIRS</sequence>
<organism evidence="1 2">
    <name type="scientific">Pseudocercospora musae</name>
    <dbReference type="NCBI Taxonomy" id="113226"/>
    <lineage>
        <taxon>Eukaryota</taxon>
        <taxon>Fungi</taxon>
        <taxon>Dikarya</taxon>
        <taxon>Ascomycota</taxon>
        <taxon>Pezizomycotina</taxon>
        <taxon>Dothideomycetes</taxon>
        <taxon>Dothideomycetidae</taxon>
        <taxon>Mycosphaerellales</taxon>
        <taxon>Mycosphaerellaceae</taxon>
        <taxon>Pseudocercospora</taxon>
    </lineage>
</organism>
<dbReference type="AlphaFoldDB" id="A0A139I495"/>
<comment type="caution">
    <text evidence="1">The sequence shown here is derived from an EMBL/GenBank/DDBJ whole genome shotgun (WGS) entry which is preliminary data.</text>
</comment>
<dbReference type="Proteomes" id="UP000073492">
    <property type="component" value="Unassembled WGS sequence"/>
</dbReference>
<evidence type="ECO:0000313" key="2">
    <source>
        <dbReference type="Proteomes" id="UP000073492"/>
    </source>
</evidence>
<reference evidence="1 2" key="1">
    <citation type="submission" date="2015-07" db="EMBL/GenBank/DDBJ databases">
        <title>Comparative genomics of the Sigatoka disease complex on banana suggests a link between parallel evolutionary changes in Pseudocercospora fijiensis and Pseudocercospora eumusae and increased virulence on the banana host.</title>
        <authorList>
            <person name="Chang T.-C."/>
            <person name="Salvucci A."/>
            <person name="Crous P.W."/>
            <person name="Stergiopoulos I."/>
        </authorList>
    </citation>
    <scope>NUCLEOTIDE SEQUENCE [LARGE SCALE GENOMIC DNA]</scope>
    <source>
        <strain evidence="1 2">CBS 116634</strain>
    </source>
</reference>
<evidence type="ECO:0000313" key="1">
    <source>
        <dbReference type="EMBL" id="KXT09573.1"/>
    </source>
</evidence>
<proteinExistence type="predicted"/>
<dbReference type="OrthoDB" id="3650784at2759"/>
<dbReference type="EMBL" id="LFZO01000325">
    <property type="protein sequence ID" value="KXT09573.1"/>
    <property type="molecule type" value="Genomic_DNA"/>
</dbReference>